<dbReference type="InterPro" id="IPR017907">
    <property type="entry name" value="Znf_RING_CS"/>
</dbReference>
<keyword evidence="5" id="KW-0175">Coiled coil</keyword>
<dbReference type="FunCoup" id="G1PI88">
    <property type="interactions" value="9"/>
</dbReference>
<evidence type="ECO:0000259" key="7">
    <source>
        <dbReference type="PROSITE" id="PS50119"/>
    </source>
</evidence>
<evidence type="ECO:0000313" key="9">
    <source>
        <dbReference type="Proteomes" id="UP000001074"/>
    </source>
</evidence>
<dbReference type="InterPro" id="IPR001841">
    <property type="entry name" value="Znf_RING"/>
</dbReference>
<evidence type="ECO:0000256" key="1">
    <source>
        <dbReference type="ARBA" id="ARBA00022723"/>
    </source>
</evidence>
<keyword evidence="9" id="KW-1185">Reference proteome</keyword>
<dbReference type="Proteomes" id="UP000001074">
    <property type="component" value="Unassembled WGS sequence"/>
</dbReference>
<dbReference type="SMART" id="SM00184">
    <property type="entry name" value="RING"/>
    <property type="match status" value="1"/>
</dbReference>
<reference evidence="8" key="2">
    <citation type="submission" date="2025-08" db="UniProtKB">
        <authorList>
            <consortium name="Ensembl"/>
        </authorList>
    </citation>
    <scope>IDENTIFICATION</scope>
</reference>
<dbReference type="Gene3D" id="3.30.40.10">
    <property type="entry name" value="Zinc/RING finger domain, C3HC4 (zinc finger)"/>
    <property type="match status" value="1"/>
</dbReference>
<evidence type="ECO:0000256" key="2">
    <source>
        <dbReference type="ARBA" id="ARBA00022771"/>
    </source>
</evidence>
<dbReference type="eggNOG" id="KOG2177">
    <property type="taxonomic scope" value="Eukaryota"/>
</dbReference>
<dbReference type="InterPro" id="IPR050143">
    <property type="entry name" value="TRIM/RBCC"/>
</dbReference>
<dbReference type="InterPro" id="IPR000315">
    <property type="entry name" value="Znf_B-box"/>
</dbReference>
<dbReference type="SMART" id="SM00336">
    <property type="entry name" value="BBOX"/>
    <property type="match status" value="1"/>
</dbReference>
<evidence type="ECO:0000313" key="8">
    <source>
        <dbReference type="Ensembl" id="ENSMLUP00000010410.2"/>
    </source>
</evidence>
<dbReference type="InParanoid" id="G1PI88"/>
<keyword evidence="3" id="KW-0862">Zinc</keyword>
<keyword evidence="1" id="KW-0479">Metal-binding</keyword>
<dbReference type="EMBL" id="AAPE02048512">
    <property type="status" value="NOT_ANNOTATED_CDS"/>
    <property type="molecule type" value="Genomic_DNA"/>
</dbReference>
<dbReference type="PROSITE" id="PS50119">
    <property type="entry name" value="ZF_BBOX"/>
    <property type="match status" value="1"/>
</dbReference>
<dbReference type="Ensembl" id="ENSMLUT00000011428.2">
    <property type="protein sequence ID" value="ENSMLUP00000010410.2"/>
    <property type="gene ID" value="ENSMLUG00000011435.2"/>
</dbReference>
<dbReference type="Pfam" id="PF00643">
    <property type="entry name" value="zf-B_box"/>
    <property type="match status" value="1"/>
</dbReference>
<feature type="domain" description="B box-type" evidence="7">
    <location>
        <begin position="96"/>
        <end position="132"/>
    </location>
</feature>
<keyword evidence="2 4" id="KW-0863">Zinc-finger</keyword>
<organism evidence="8 9">
    <name type="scientific">Myotis lucifugus</name>
    <name type="common">Little brown bat</name>
    <dbReference type="NCBI Taxonomy" id="59463"/>
    <lineage>
        <taxon>Eukaryota</taxon>
        <taxon>Metazoa</taxon>
        <taxon>Chordata</taxon>
        <taxon>Craniata</taxon>
        <taxon>Vertebrata</taxon>
        <taxon>Euteleostomi</taxon>
        <taxon>Mammalia</taxon>
        <taxon>Eutheria</taxon>
        <taxon>Laurasiatheria</taxon>
        <taxon>Chiroptera</taxon>
        <taxon>Yangochiroptera</taxon>
        <taxon>Vespertilionidae</taxon>
        <taxon>Myotis</taxon>
    </lineage>
</organism>
<dbReference type="EMBL" id="AAPE02048511">
    <property type="status" value="NOT_ANNOTATED_CDS"/>
    <property type="molecule type" value="Genomic_DNA"/>
</dbReference>
<dbReference type="SUPFAM" id="SSF57850">
    <property type="entry name" value="RING/U-box"/>
    <property type="match status" value="1"/>
</dbReference>
<dbReference type="OMA" id="SAKSKCH"/>
<sequence length="305" mass="34569">MAAATPVTSLEEEVSCPICQGALREPVTIDCGHNFCRGCLTRYCETPGPAEGAPACPLCKEPFRAGGFRPNWQLASVVANIERLKSGSRPGAGGACPEHGEKLYFFCEEDEAQLCALCREAAEHRAHAVRFEEAAGPYREQIQTCLECLRKETEEIQEIQSRENQRIHFLLTQVATRRQRVISEFARLRQFLEEQHSALLAQLEGLEGDILKQRDEFDMLVTGEMSRFSALITELEEKKEQSARELLTNIRSTLIRCEARKCRKPEAVSPELGQRIRDLPQQALLLQREMKVFLEKLCCELDYKP</sequence>
<dbReference type="GO" id="GO:0008270">
    <property type="term" value="F:zinc ion binding"/>
    <property type="evidence" value="ECO:0007669"/>
    <property type="project" value="UniProtKB-KW"/>
</dbReference>
<name>G1PI88_MYOLU</name>
<dbReference type="GeneTree" id="ENSGT00940000161525"/>
<dbReference type="InterPro" id="IPR013083">
    <property type="entry name" value="Znf_RING/FYVE/PHD"/>
</dbReference>
<reference evidence="8" key="3">
    <citation type="submission" date="2025-09" db="UniProtKB">
        <authorList>
            <consortium name="Ensembl"/>
        </authorList>
    </citation>
    <scope>IDENTIFICATION</scope>
</reference>
<gene>
    <name evidence="8" type="primary">TRIM10</name>
</gene>
<evidence type="ECO:0000256" key="3">
    <source>
        <dbReference type="ARBA" id="ARBA00022833"/>
    </source>
</evidence>
<proteinExistence type="predicted"/>
<dbReference type="HOGENOM" id="CLU_013137_6_1_1"/>
<protein>
    <submittedName>
        <fullName evidence="8">Tripartite motif containing 10</fullName>
    </submittedName>
</protein>
<dbReference type="STRING" id="59463.ENSMLUP00000010410"/>
<evidence type="ECO:0000259" key="6">
    <source>
        <dbReference type="PROSITE" id="PS50089"/>
    </source>
</evidence>
<dbReference type="AlphaFoldDB" id="G1PI88"/>
<reference evidence="8 9" key="1">
    <citation type="journal article" date="2011" name="Nature">
        <title>A high-resolution map of human evolutionary constraint using 29 mammals.</title>
        <authorList>
            <person name="Lindblad-Toh K."/>
            <person name="Garber M."/>
            <person name="Zuk O."/>
            <person name="Lin M.F."/>
            <person name="Parker B.J."/>
            <person name="Washietl S."/>
            <person name="Kheradpour P."/>
            <person name="Ernst J."/>
            <person name="Jordan G."/>
            <person name="Mauceli E."/>
            <person name="Ward L.D."/>
            <person name="Lowe C.B."/>
            <person name="Holloway A.K."/>
            <person name="Clamp M."/>
            <person name="Gnerre S."/>
            <person name="Alfoldi J."/>
            <person name="Beal K."/>
            <person name="Chang J."/>
            <person name="Clawson H."/>
            <person name="Cuff J."/>
            <person name="Di Palma F."/>
            <person name="Fitzgerald S."/>
            <person name="Flicek P."/>
            <person name="Guttman M."/>
            <person name="Hubisz M.J."/>
            <person name="Jaffe D.B."/>
            <person name="Jungreis I."/>
            <person name="Kent W.J."/>
            <person name="Kostka D."/>
            <person name="Lara M."/>
            <person name="Martins A.L."/>
            <person name="Massingham T."/>
            <person name="Moltke I."/>
            <person name="Raney B.J."/>
            <person name="Rasmussen M.D."/>
            <person name="Robinson J."/>
            <person name="Stark A."/>
            <person name="Vilella A.J."/>
            <person name="Wen J."/>
            <person name="Xie X."/>
            <person name="Zody M.C."/>
            <person name="Baldwin J."/>
            <person name="Bloom T."/>
            <person name="Chin C.W."/>
            <person name="Heiman D."/>
            <person name="Nicol R."/>
            <person name="Nusbaum C."/>
            <person name="Young S."/>
            <person name="Wilkinson J."/>
            <person name="Worley K.C."/>
            <person name="Kovar C.L."/>
            <person name="Muzny D.M."/>
            <person name="Gibbs R.A."/>
            <person name="Cree A."/>
            <person name="Dihn H.H."/>
            <person name="Fowler G."/>
            <person name="Jhangiani S."/>
            <person name="Joshi V."/>
            <person name="Lee S."/>
            <person name="Lewis L.R."/>
            <person name="Nazareth L.V."/>
            <person name="Okwuonu G."/>
            <person name="Santibanez J."/>
            <person name="Warren W.C."/>
            <person name="Mardis E.R."/>
            <person name="Weinstock G.M."/>
            <person name="Wilson R.K."/>
            <person name="Delehaunty K."/>
            <person name="Dooling D."/>
            <person name="Fronik C."/>
            <person name="Fulton L."/>
            <person name="Fulton B."/>
            <person name="Graves T."/>
            <person name="Minx P."/>
            <person name="Sodergren E."/>
            <person name="Birney E."/>
            <person name="Margulies E.H."/>
            <person name="Herrero J."/>
            <person name="Green E.D."/>
            <person name="Haussler D."/>
            <person name="Siepel A."/>
            <person name="Goldman N."/>
            <person name="Pollard K.S."/>
            <person name="Pedersen J.S."/>
            <person name="Lander E.S."/>
            <person name="Kellis M."/>
        </authorList>
    </citation>
    <scope>NUCLEOTIDE SEQUENCE [LARGE SCALE GENOMIC DNA]</scope>
</reference>
<dbReference type="SUPFAM" id="SSF57845">
    <property type="entry name" value="B-box zinc-binding domain"/>
    <property type="match status" value="1"/>
</dbReference>
<dbReference type="PROSITE" id="PS00518">
    <property type="entry name" value="ZF_RING_1"/>
    <property type="match status" value="1"/>
</dbReference>
<feature type="coiled-coil region" evidence="5">
    <location>
        <begin position="189"/>
        <end position="245"/>
    </location>
</feature>
<dbReference type="Pfam" id="PF15227">
    <property type="entry name" value="zf-C3HC4_4"/>
    <property type="match status" value="1"/>
</dbReference>
<evidence type="ECO:0000256" key="5">
    <source>
        <dbReference type="SAM" id="Coils"/>
    </source>
</evidence>
<dbReference type="PROSITE" id="PS50089">
    <property type="entry name" value="ZF_RING_2"/>
    <property type="match status" value="1"/>
</dbReference>
<dbReference type="PANTHER" id="PTHR24103">
    <property type="entry name" value="E3 UBIQUITIN-PROTEIN LIGASE TRIM"/>
    <property type="match status" value="1"/>
</dbReference>
<feature type="domain" description="RING-type" evidence="6">
    <location>
        <begin position="16"/>
        <end position="60"/>
    </location>
</feature>
<evidence type="ECO:0000256" key="4">
    <source>
        <dbReference type="PROSITE-ProRule" id="PRU00024"/>
    </source>
</evidence>
<accession>G1PI88</accession>
<dbReference type="Gene3D" id="3.30.160.60">
    <property type="entry name" value="Classic Zinc Finger"/>
    <property type="match status" value="1"/>
</dbReference>